<name>A0A9R1NDY3_WHEAT</name>
<comment type="caution">
    <text evidence="1">The sequence shown here is derived from an EMBL/GenBank/DDBJ whole genome shotgun (WGS) entry which is preliminary data.</text>
</comment>
<accession>A0A9R1NDY3</accession>
<sequence length="75" mass="8153">MIRTLVDIGAELVMVMSIVLLDWPMYVNVVSLSAHPWISAPGCLGSIGKLMRFQSSALQACSNICHGGSICWIFL</sequence>
<organism evidence="1">
    <name type="scientific">Triticum aestivum</name>
    <name type="common">Wheat</name>
    <dbReference type="NCBI Taxonomy" id="4565"/>
    <lineage>
        <taxon>Eukaryota</taxon>
        <taxon>Viridiplantae</taxon>
        <taxon>Streptophyta</taxon>
        <taxon>Embryophyta</taxon>
        <taxon>Tracheophyta</taxon>
        <taxon>Spermatophyta</taxon>
        <taxon>Magnoliopsida</taxon>
        <taxon>Liliopsida</taxon>
        <taxon>Poales</taxon>
        <taxon>Poaceae</taxon>
        <taxon>BOP clade</taxon>
        <taxon>Pooideae</taxon>
        <taxon>Triticodae</taxon>
        <taxon>Triticeae</taxon>
        <taxon>Triticinae</taxon>
        <taxon>Triticum</taxon>
    </lineage>
</organism>
<feature type="non-terminal residue" evidence="1">
    <location>
        <position position="75"/>
    </location>
</feature>
<proteinExistence type="predicted"/>
<reference evidence="1" key="2">
    <citation type="submission" date="2020-03" db="EMBL/GenBank/DDBJ databases">
        <title>The second near-complete assembly of the hexaploid bread wheat (Triticum aestivum) genome.</title>
        <authorList>
            <person name="Zimin A.V."/>
            <person name="Puiu D."/>
            <person name="Shumante A."/>
            <person name="Alonge M."/>
            <person name="Salzberg S.L."/>
        </authorList>
    </citation>
    <scope>NUCLEOTIDE SEQUENCE</scope>
    <source>
        <tissue evidence="1">Leaf</tissue>
    </source>
</reference>
<reference evidence="1" key="1">
    <citation type="journal article" date="2017" name="Gigascience">
        <title>The first near-complete assembly of the hexaploid bread wheat genome, Triticum aestivum.</title>
        <authorList>
            <person name="Zimin A.V."/>
            <person name="Puiu D."/>
            <person name="Hall R."/>
            <person name="Kingan S."/>
            <person name="Clavijo B.J."/>
            <person name="Salzberg S.L."/>
        </authorList>
    </citation>
    <scope>NUCLEOTIDE SEQUENCE</scope>
    <source>
        <tissue evidence="1">Leaf</tissue>
    </source>
</reference>
<dbReference type="EMBL" id="CM022231">
    <property type="protein sequence ID" value="KAF7110291.1"/>
    <property type="molecule type" value="Genomic_DNA"/>
</dbReference>
<evidence type="ECO:0000313" key="1">
    <source>
        <dbReference type="EMBL" id="KAF7110291.1"/>
    </source>
</evidence>
<dbReference type="Proteomes" id="UP000815260">
    <property type="component" value="Chromosome 7D"/>
</dbReference>
<dbReference type="AlphaFoldDB" id="A0A9R1NDY3"/>
<protein>
    <submittedName>
        <fullName evidence="1">Uncharacterized protein</fullName>
    </submittedName>
</protein>
<gene>
    <name evidence="1" type="ORF">CFC21_110425</name>
</gene>